<accession>W6V545</accession>
<protein>
    <submittedName>
        <fullName evidence="3">Oxidoreductase</fullName>
    </submittedName>
</protein>
<dbReference type="Proteomes" id="UP000019149">
    <property type="component" value="Unassembled WGS sequence"/>
</dbReference>
<dbReference type="EMBL" id="APAU02000021">
    <property type="protein sequence ID" value="EUB61369.1"/>
    <property type="molecule type" value="Genomic_DNA"/>
</dbReference>
<reference evidence="3 4" key="1">
    <citation type="journal article" date="2013" name="Nat. Genet.">
        <title>The genome of the hydatid tapeworm Echinococcus granulosus.</title>
        <authorList>
            <person name="Zheng H."/>
            <person name="Zhang W."/>
            <person name="Zhang L."/>
            <person name="Zhang Z."/>
            <person name="Li J."/>
            <person name="Lu G."/>
            <person name="Zhu Y."/>
            <person name="Wang Y."/>
            <person name="Huang Y."/>
            <person name="Liu J."/>
            <person name="Kang H."/>
            <person name="Chen J."/>
            <person name="Wang L."/>
            <person name="Chen A."/>
            <person name="Yu S."/>
            <person name="Gao Z."/>
            <person name="Jin L."/>
            <person name="Gu W."/>
            <person name="Wang Z."/>
            <person name="Zhao L."/>
            <person name="Shi B."/>
            <person name="Wen H."/>
            <person name="Lin R."/>
            <person name="Jones M.K."/>
            <person name="Brejova B."/>
            <person name="Vinar T."/>
            <person name="Zhao G."/>
            <person name="McManus D.P."/>
            <person name="Chen Z."/>
            <person name="Zhou Y."/>
            <person name="Wang S."/>
        </authorList>
    </citation>
    <scope>NUCLEOTIDE SEQUENCE [LARGE SCALE GENOMIC DNA]</scope>
</reference>
<keyword evidence="2" id="KW-0560">Oxidoreductase</keyword>
<dbReference type="GeneID" id="36339570"/>
<evidence type="ECO:0000256" key="2">
    <source>
        <dbReference type="ARBA" id="ARBA00023002"/>
    </source>
</evidence>
<proteinExistence type="inferred from homology"/>
<dbReference type="InterPro" id="IPR020904">
    <property type="entry name" value="Sc_DH/Rdtase_CS"/>
</dbReference>
<evidence type="ECO:0000256" key="1">
    <source>
        <dbReference type="ARBA" id="ARBA00006484"/>
    </source>
</evidence>
<dbReference type="Gene3D" id="3.40.50.720">
    <property type="entry name" value="NAD(P)-binding Rossmann-like Domain"/>
    <property type="match status" value="1"/>
</dbReference>
<dbReference type="InterPro" id="IPR036291">
    <property type="entry name" value="NAD(P)-bd_dom_sf"/>
</dbReference>
<organism evidence="3 4">
    <name type="scientific">Echinococcus granulosus</name>
    <name type="common">Hydatid tapeworm</name>
    <dbReference type="NCBI Taxonomy" id="6210"/>
    <lineage>
        <taxon>Eukaryota</taxon>
        <taxon>Metazoa</taxon>
        <taxon>Spiralia</taxon>
        <taxon>Lophotrochozoa</taxon>
        <taxon>Platyhelminthes</taxon>
        <taxon>Cestoda</taxon>
        <taxon>Eucestoda</taxon>
        <taxon>Cyclophyllidea</taxon>
        <taxon>Taeniidae</taxon>
        <taxon>Echinococcus</taxon>
        <taxon>Echinococcus granulosus group</taxon>
    </lineage>
</organism>
<dbReference type="PANTHER" id="PTHR42901:SF1">
    <property type="entry name" value="ALCOHOL DEHYDROGENASE"/>
    <property type="match status" value="1"/>
</dbReference>
<dbReference type="PANTHER" id="PTHR42901">
    <property type="entry name" value="ALCOHOL DEHYDROGENASE"/>
    <property type="match status" value="1"/>
</dbReference>
<dbReference type="PRINTS" id="PR00081">
    <property type="entry name" value="GDHRDH"/>
</dbReference>
<dbReference type="GO" id="GO:0016491">
    <property type="term" value="F:oxidoreductase activity"/>
    <property type="evidence" value="ECO:0007669"/>
    <property type="project" value="UniProtKB-KW"/>
</dbReference>
<dbReference type="OrthoDB" id="1933717at2759"/>
<dbReference type="Pfam" id="PF00106">
    <property type="entry name" value="adh_short"/>
    <property type="match status" value="1"/>
</dbReference>
<dbReference type="KEGG" id="egl:EGR_03855"/>
<dbReference type="OMA" id="MIHTSSW"/>
<dbReference type="STRING" id="6210.W6V545"/>
<dbReference type="AlphaFoldDB" id="W6V545"/>
<comment type="similarity">
    <text evidence="1">Belongs to the short-chain dehydrogenases/reductases (SDR) family.</text>
</comment>
<dbReference type="CTD" id="36339570"/>
<name>W6V545_ECHGR</name>
<sequence length="361" mass="39748">MALDSKVCVVVGASAGIGRAIALRFGQEGAKIIVCARRMHLLEALTKEIGSNAVAKHLDVTNHEEVQKTLCSIFAEFGRIDILVYASDIFAYSLITNKLFDEWWTMIATNCQGLVDVVGSVFAEMRSKNLTGNIVVISSDAGRVPFPGLAVYCGTKFFVEGFLRSLRLESKPNEIVITSIQPGDVATPAQQWTTDTEAAQLFSPLNRPPEECQKAWEAMLKPQQVVEAVLFAVSQPKGTAINEVLIEPITGTIATLMHSLPEPGPVEVDLQSGHVSLFKDSTITSPTCCLKDLLKRLLAELPSKRPSIAEIYNCHIYRDTGGKLRRISDTSPSSSHLRYFSQIHSVVSRLYTKRHFVLHHL</sequence>
<evidence type="ECO:0000313" key="4">
    <source>
        <dbReference type="Proteomes" id="UP000019149"/>
    </source>
</evidence>
<dbReference type="SUPFAM" id="SSF51735">
    <property type="entry name" value="NAD(P)-binding Rossmann-fold domains"/>
    <property type="match status" value="1"/>
</dbReference>
<gene>
    <name evidence="3" type="ORF">EGR_03855</name>
</gene>
<dbReference type="PROSITE" id="PS00061">
    <property type="entry name" value="ADH_SHORT"/>
    <property type="match status" value="1"/>
</dbReference>
<dbReference type="RefSeq" id="XP_024352565.1">
    <property type="nucleotide sequence ID" value="XM_024493104.1"/>
</dbReference>
<keyword evidence="4" id="KW-1185">Reference proteome</keyword>
<comment type="caution">
    <text evidence="3">The sequence shown here is derived from an EMBL/GenBank/DDBJ whole genome shotgun (WGS) entry which is preliminary data.</text>
</comment>
<dbReference type="InterPro" id="IPR002347">
    <property type="entry name" value="SDR_fam"/>
</dbReference>
<evidence type="ECO:0000313" key="3">
    <source>
        <dbReference type="EMBL" id="EUB61369.1"/>
    </source>
</evidence>